<comment type="caution">
    <text evidence="2">The sequence shown here is derived from an EMBL/GenBank/DDBJ whole genome shotgun (WGS) entry which is preliminary data.</text>
</comment>
<protein>
    <submittedName>
        <fullName evidence="2">Membrane protein</fullName>
    </submittedName>
</protein>
<proteinExistence type="predicted"/>
<keyword evidence="1" id="KW-1133">Transmembrane helix</keyword>
<reference evidence="3" key="1">
    <citation type="submission" date="2014-09" db="EMBL/GenBank/DDBJ databases">
        <title>Vibrio variabilis JCM 19239. (C206) whole genome shotgun sequence.</title>
        <authorList>
            <person name="Sawabe T."/>
            <person name="Meirelles P."/>
            <person name="Nakanishi M."/>
            <person name="Sayaka M."/>
            <person name="Hattori M."/>
            <person name="Ohkuma M."/>
        </authorList>
    </citation>
    <scope>NUCLEOTIDE SEQUENCE [LARGE SCALE GENOMIC DNA]</scope>
    <source>
        <strain evidence="3">JCM 19239</strain>
    </source>
</reference>
<feature type="transmembrane region" description="Helical" evidence="1">
    <location>
        <begin position="75"/>
        <end position="94"/>
    </location>
</feature>
<reference evidence="3" key="2">
    <citation type="submission" date="2014-09" db="EMBL/GenBank/DDBJ databases">
        <authorList>
            <consortium name="NBRP consortium"/>
            <person name="Sawabe T."/>
            <person name="Meirelles P."/>
            <person name="Nakanishi M."/>
            <person name="Sayaka M."/>
            <person name="Hattori M."/>
            <person name="Ohkuma M."/>
        </authorList>
    </citation>
    <scope>NUCLEOTIDE SEQUENCE [LARGE SCALE GENOMIC DNA]</scope>
    <source>
        <strain evidence="3">JCM 19239</strain>
    </source>
</reference>
<name>A0ABQ0JC80_9VIBR</name>
<organism evidence="2 3">
    <name type="scientific">Vibrio variabilis</name>
    <dbReference type="NCBI Taxonomy" id="990271"/>
    <lineage>
        <taxon>Bacteria</taxon>
        <taxon>Pseudomonadati</taxon>
        <taxon>Pseudomonadota</taxon>
        <taxon>Gammaproteobacteria</taxon>
        <taxon>Vibrionales</taxon>
        <taxon>Vibrionaceae</taxon>
        <taxon>Vibrio</taxon>
    </lineage>
</organism>
<keyword evidence="3" id="KW-1185">Reference proteome</keyword>
<feature type="transmembrane region" description="Helical" evidence="1">
    <location>
        <begin position="7"/>
        <end position="25"/>
    </location>
</feature>
<sequence length="111" mass="12268">MPWLHRALIAFFSAIIVVALFLPDISELDDRNDRLEIGKHYALSIDSDAFPIGNAAPPTVVLKWEEHTVRSGESAAILFHVLVFLLAYFTILSIPTTILSSSFRVCAPVTS</sequence>
<keyword evidence="1" id="KW-0812">Transmembrane</keyword>
<accession>A0ABQ0JC80</accession>
<evidence type="ECO:0000313" key="2">
    <source>
        <dbReference type="EMBL" id="GAL26362.1"/>
    </source>
</evidence>
<evidence type="ECO:0000256" key="1">
    <source>
        <dbReference type="SAM" id="Phobius"/>
    </source>
</evidence>
<evidence type="ECO:0000313" key="3">
    <source>
        <dbReference type="Proteomes" id="UP000029223"/>
    </source>
</evidence>
<gene>
    <name evidence="2" type="ORF">JCM19239_3695</name>
</gene>
<dbReference type="Proteomes" id="UP000029223">
    <property type="component" value="Unassembled WGS sequence"/>
</dbReference>
<dbReference type="EMBL" id="BBMS01000017">
    <property type="protein sequence ID" value="GAL26362.1"/>
    <property type="molecule type" value="Genomic_DNA"/>
</dbReference>
<keyword evidence="1" id="KW-0472">Membrane</keyword>